<dbReference type="Pfam" id="PF08281">
    <property type="entry name" value="Sigma70_r4_2"/>
    <property type="match status" value="1"/>
</dbReference>
<sequence>MPGDDLFDAFVMEHRARLLRTAVRLVKDRHQAEDIVQTALTSTFVAWRRGSVDNVEAYAVRVLVNAVINWDRRRRRRPEVTSATPLEGPATYPIDQWLERNELWLAVSRLPDRLRRVIVLRYYLDLTEAQTAATLGVAQGTVKSQTARAMQCLRRGYLAVCAPHSS</sequence>
<evidence type="ECO:0000313" key="8">
    <source>
        <dbReference type="EMBL" id="MFC7247525.1"/>
    </source>
</evidence>
<dbReference type="InterPro" id="IPR036388">
    <property type="entry name" value="WH-like_DNA-bd_sf"/>
</dbReference>
<dbReference type="Gene3D" id="1.10.1740.10">
    <property type="match status" value="1"/>
</dbReference>
<dbReference type="PANTHER" id="PTHR43133:SF50">
    <property type="entry name" value="ECF RNA POLYMERASE SIGMA FACTOR SIGM"/>
    <property type="match status" value="1"/>
</dbReference>
<dbReference type="NCBIfam" id="TIGR02983">
    <property type="entry name" value="SigE-fam_strep"/>
    <property type="match status" value="1"/>
</dbReference>
<proteinExistence type="inferred from homology"/>
<dbReference type="InterPro" id="IPR039425">
    <property type="entry name" value="RNA_pol_sigma-70-like"/>
</dbReference>
<evidence type="ECO:0000256" key="2">
    <source>
        <dbReference type="ARBA" id="ARBA00023015"/>
    </source>
</evidence>
<reference evidence="9" key="1">
    <citation type="journal article" date="2019" name="Int. J. Syst. Evol. Microbiol.">
        <title>The Global Catalogue of Microorganisms (GCM) 10K type strain sequencing project: providing services to taxonomists for standard genome sequencing and annotation.</title>
        <authorList>
            <consortium name="The Broad Institute Genomics Platform"/>
            <consortium name="The Broad Institute Genome Sequencing Center for Infectious Disease"/>
            <person name="Wu L."/>
            <person name="Ma J."/>
        </authorList>
    </citation>
    <scope>NUCLEOTIDE SEQUENCE [LARGE SCALE GENOMIC DNA]</scope>
    <source>
        <strain evidence="9">CGMCC 1.9106</strain>
    </source>
</reference>
<dbReference type="SUPFAM" id="SSF88946">
    <property type="entry name" value="Sigma2 domain of RNA polymerase sigma factors"/>
    <property type="match status" value="1"/>
</dbReference>
<dbReference type="Proteomes" id="UP001596392">
    <property type="component" value="Unassembled WGS sequence"/>
</dbReference>
<keyword evidence="2" id="KW-0805">Transcription regulation</keyword>
<feature type="domain" description="RNA polymerase sigma factor 70 region 4 type 2" evidence="7">
    <location>
        <begin position="101"/>
        <end position="153"/>
    </location>
</feature>
<gene>
    <name evidence="8" type="ORF">ACFQO7_34115</name>
</gene>
<organism evidence="8 9">
    <name type="scientific">Catellatospora aurea</name>
    <dbReference type="NCBI Taxonomy" id="1337874"/>
    <lineage>
        <taxon>Bacteria</taxon>
        <taxon>Bacillati</taxon>
        <taxon>Actinomycetota</taxon>
        <taxon>Actinomycetes</taxon>
        <taxon>Micromonosporales</taxon>
        <taxon>Micromonosporaceae</taxon>
        <taxon>Catellatospora</taxon>
    </lineage>
</organism>
<dbReference type="SUPFAM" id="SSF88659">
    <property type="entry name" value="Sigma3 and sigma4 domains of RNA polymerase sigma factors"/>
    <property type="match status" value="1"/>
</dbReference>
<dbReference type="Gene3D" id="1.10.10.10">
    <property type="entry name" value="Winged helix-like DNA-binding domain superfamily/Winged helix DNA-binding domain"/>
    <property type="match status" value="1"/>
</dbReference>
<dbReference type="NCBIfam" id="TIGR02937">
    <property type="entry name" value="sigma70-ECF"/>
    <property type="match status" value="1"/>
</dbReference>
<keyword evidence="4" id="KW-0238">DNA-binding</keyword>
<evidence type="ECO:0000313" key="9">
    <source>
        <dbReference type="Proteomes" id="UP001596392"/>
    </source>
</evidence>
<dbReference type="PANTHER" id="PTHR43133">
    <property type="entry name" value="RNA POLYMERASE ECF-TYPE SIGMA FACTO"/>
    <property type="match status" value="1"/>
</dbReference>
<dbReference type="CDD" id="cd06171">
    <property type="entry name" value="Sigma70_r4"/>
    <property type="match status" value="1"/>
</dbReference>
<dbReference type="InterPro" id="IPR013324">
    <property type="entry name" value="RNA_pol_sigma_r3/r4-like"/>
</dbReference>
<dbReference type="EMBL" id="JBHTAC010000058">
    <property type="protein sequence ID" value="MFC7247525.1"/>
    <property type="molecule type" value="Genomic_DNA"/>
</dbReference>
<dbReference type="InterPro" id="IPR013249">
    <property type="entry name" value="RNA_pol_sigma70_r4_t2"/>
</dbReference>
<dbReference type="RefSeq" id="WP_376810249.1">
    <property type="nucleotide sequence ID" value="NZ_JBHTAC010000058.1"/>
</dbReference>
<evidence type="ECO:0000256" key="3">
    <source>
        <dbReference type="ARBA" id="ARBA00023082"/>
    </source>
</evidence>
<dbReference type="Pfam" id="PF04542">
    <property type="entry name" value="Sigma70_r2"/>
    <property type="match status" value="1"/>
</dbReference>
<dbReference type="InterPro" id="IPR014284">
    <property type="entry name" value="RNA_pol_sigma-70_dom"/>
</dbReference>
<evidence type="ECO:0000256" key="4">
    <source>
        <dbReference type="ARBA" id="ARBA00023125"/>
    </source>
</evidence>
<evidence type="ECO:0000256" key="5">
    <source>
        <dbReference type="ARBA" id="ARBA00023163"/>
    </source>
</evidence>
<keyword evidence="9" id="KW-1185">Reference proteome</keyword>
<feature type="domain" description="RNA polymerase sigma-70 region 2" evidence="6">
    <location>
        <begin position="11"/>
        <end position="77"/>
    </location>
</feature>
<dbReference type="InterPro" id="IPR014325">
    <property type="entry name" value="RNA_pol_sigma-E_actinobac"/>
</dbReference>
<keyword evidence="5" id="KW-0804">Transcription</keyword>
<evidence type="ECO:0000256" key="1">
    <source>
        <dbReference type="ARBA" id="ARBA00010641"/>
    </source>
</evidence>
<evidence type="ECO:0000259" key="7">
    <source>
        <dbReference type="Pfam" id="PF08281"/>
    </source>
</evidence>
<dbReference type="InterPro" id="IPR007627">
    <property type="entry name" value="RNA_pol_sigma70_r2"/>
</dbReference>
<name>A0ABW2H884_9ACTN</name>
<keyword evidence="3" id="KW-0731">Sigma factor</keyword>
<accession>A0ABW2H884</accession>
<comment type="caution">
    <text evidence="8">The sequence shown here is derived from an EMBL/GenBank/DDBJ whole genome shotgun (WGS) entry which is preliminary data.</text>
</comment>
<dbReference type="InterPro" id="IPR013325">
    <property type="entry name" value="RNA_pol_sigma_r2"/>
</dbReference>
<evidence type="ECO:0000259" key="6">
    <source>
        <dbReference type="Pfam" id="PF04542"/>
    </source>
</evidence>
<comment type="similarity">
    <text evidence="1">Belongs to the sigma-70 factor family. ECF subfamily.</text>
</comment>
<protein>
    <submittedName>
        <fullName evidence="8">SigE family RNA polymerase sigma factor</fullName>
    </submittedName>
</protein>